<evidence type="ECO:0000256" key="7">
    <source>
        <dbReference type="ARBA" id="ARBA00023136"/>
    </source>
</evidence>
<feature type="domain" description="General secretion pathway GspH" evidence="9">
    <location>
        <begin position="54"/>
        <end position="153"/>
    </location>
</feature>
<dbReference type="GO" id="GO:0015627">
    <property type="term" value="C:type II protein secretion system complex"/>
    <property type="evidence" value="ECO:0007669"/>
    <property type="project" value="InterPro"/>
</dbReference>
<protein>
    <recommendedName>
        <fullName evidence="9">General secretion pathway GspH domain-containing protein</fullName>
    </recommendedName>
</protein>
<keyword evidence="7 8" id="KW-0472">Membrane</keyword>
<name>A0A381YRA5_9ZZZZ</name>
<keyword evidence="4" id="KW-0997">Cell inner membrane</keyword>
<evidence type="ECO:0000259" key="9">
    <source>
        <dbReference type="Pfam" id="PF12019"/>
    </source>
</evidence>
<comment type="subcellular location">
    <subcellularLocation>
        <location evidence="1">Cell inner membrane</location>
        <topology evidence="1">Single-pass membrane protein</topology>
    </subcellularLocation>
</comment>
<evidence type="ECO:0000256" key="6">
    <source>
        <dbReference type="ARBA" id="ARBA00022989"/>
    </source>
</evidence>
<keyword evidence="5 8" id="KW-0812">Transmembrane</keyword>
<accession>A0A381YRA5</accession>
<dbReference type="NCBIfam" id="TIGR02532">
    <property type="entry name" value="IV_pilin_GFxxxE"/>
    <property type="match status" value="1"/>
</dbReference>
<evidence type="ECO:0000256" key="1">
    <source>
        <dbReference type="ARBA" id="ARBA00004377"/>
    </source>
</evidence>
<organism evidence="10">
    <name type="scientific">marine metagenome</name>
    <dbReference type="NCBI Taxonomy" id="408172"/>
    <lineage>
        <taxon>unclassified sequences</taxon>
        <taxon>metagenomes</taxon>
        <taxon>ecological metagenomes</taxon>
    </lineage>
</organism>
<keyword evidence="6 8" id="KW-1133">Transmembrane helix</keyword>
<evidence type="ECO:0000256" key="4">
    <source>
        <dbReference type="ARBA" id="ARBA00022519"/>
    </source>
</evidence>
<sequence>MSIPNKTKSCLISLKVSGFTLIELLITIGILVIFIGIVATRSDLRTNRFIQQLAIDQITTDIDLVRSKAFARHDTLTIVFSANNNSYTFYIGPDTNREIMTDIPGSSTGIVSFSNSTLSNVDITNANFNNSTELQFLPQGTVTSGGTILIDNSVTITVANLTGRWSVN</sequence>
<dbReference type="GO" id="GO:0015628">
    <property type="term" value="P:protein secretion by the type II secretion system"/>
    <property type="evidence" value="ECO:0007669"/>
    <property type="project" value="InterPro"/>
</dbReference>
<gene>
    <name evidence="10" type="ORF">METZ01_LOCUS132328</name>
</gene>
<feature type="transmembrane region" description="Helical" evidence="8">
    <location>
        <begin position="20"/>
        <end position="39"/>
    </location>
</feature>
<evidence type="ECO:0000256" key="5">
    <source>
        <dbReference type="ARBA" id="ARBA00022692"/>
    </source>
</evidence>
<dbReference type="Pfam" id="PF07963">
    <property type="entry name" value="N_methyl"/>
    <property type="match status" value="1"/>
</dbReference>
<evidence type="ECO:0000256" key="2">
    <source>
        <dbReference type="ARBA" id="ARBA00022475"/>
    </source>
</evidence>
<dbReference type="Gene3D" id="3.55.40.10">
    <property type="entry name" value="minor pseudopilin epsh domain"/>
    <property type="match status" value="1"/>
</dbReference>
<dbReference type="InterPro" id="IPR022346">
    <property type="entry name" value="T2SS_GspH"/>
</dbReference>
<keyword evidence="3" id="KW-0488">Methylation</keyword>
<dbReference type="Pfam" id="PF12019">
    <property type="entry name" value="GspH"/>
    <property type="match status" value="1"/>
</dbReference>
<reference evidence="10" key="1">
    <citation type="submission" date="2018-05" db="EMBL/GenBank/DDBJ databases">
        <authorList>
            <person name="Lanie J.A."/>
            <person name="Ng W.-L."/>
            <person name="Kazmierczak K.M."/>
            <person name="Andrzejewski T.M."/>
            <person name="Davidsen T.M."/>
            <person name="Wayne K.J."/>
            <person name="Tettelin H."/>
            <person name="Glass J.I."/>
            <person name="Rusch D."/>
            <person name="Podicherti R."/>
            <person name="Tsui H.-C.T."/>
            <person name="Winkler M.E."/>
        </authorList>
    </citation>
    <scope>NUCLEOTIDE SEQUENCE</scope>
</reference>
<evidence type="ECO:0000256" key="8">
    <source>
        <dbReference type="SAM" id="Phobius"/>
    </source>
</evidence>
<dbReference type="SUPFAM" id="SSF54523">
    <property type="entry name" value="Pili subunits"/>
    <property type="match status" value="1"/>
</dbReference>
<evidence type="ECO:0000256" key="3">
    <source>
        <dbReference type="ARBA" id="ARBA00022481"/>
    </source>
</evidence>
<proteinExistence type="predicted"/>
<dbReference type="GO" id="GO:0005886">
    <property type="term" value="C:plasma membrane"/>
    <property type="evidence" value="ECO:0007669"/>
    <property type="project" value="UniProtKB-SubCell"/>
</dbReference>
<dbReference type="PROSITE" id="PS00409">
    <property type="entry name" value="PROKAR_NTER_METHYL"/>
    <property type="match status" value="1"/>
</dbReference>
<dbReference type="EMBL" id="UINC01018849">
    <property type="protein sequence ID" value="SVA79474.1"/>
    <property type="molecule type" value="Genomic_DNA"/>
</dbReference>
<dbReference type="InterPro" id="IPR045584">
    <property type="entry name" value="Pilin-like"/>
</dbReference>
<dbReference type="InterPro" id="IPR012902">
    <property type="entry name" value="N_methyl_site"/>
</dbReference>
<evidence type="ECO:0000313" key="10">
    <source>
        <dbReference type="EMBL" id="SVA79474.1"/>
    </source>
</evidence>
<dbReference type="AlphaFoldDB" id="A0A381YRA5"/>
<keyword evidence="2" id="KW-1003">Cell membrane</keyword>